<dbReference type="HOGENOM" id="CLU_2463922_0_0_3"/>
<dbReference type="RefSeq" id="WP_015956317.1">
    <property type="nucleotide sequence ID" value="NC_011729.1"/>
</dbReference>
<dbReference type="InterPro" id="IPR018841">
    <property type="entry name" value="DUF2442"/>
</dbReference>
<keyword evidence="2" id="KW-1185">Reference proteome</keyword>
<dbReference type="SUPFAM" id="SSF143880">
    <property type="entry name" value="NE0471 N-terminal domain-like"/>
    <property type="match status" value="1"/>
</dbReference>
<sequence>MKCPRICQAKAIDDHTLVIEFTNHEVKKYDIVHLLDNPMFAPLSQPAFFKNFQVERGGLFENTQPVSSDFDPEGAKWEYLKGKYGSLA</sequence>
<evidence type="ECO:0008006" key="3">
    <source>
        <dbReference type="Google" id="ProtNLM"/>
    </source>
</evidence>
<evidence type="ECO:0000313" key="2">
    <source>
        <dbReference type="Proteomes" id="UP000002384"/>
    </source>
</evidence>
<protein>
    <recommendedName>
        <fullName evidence="3">DUF2442 domain-containing protein</fullName>
    </recommendedName>
</protein>
<dbReference type="KEGG" id="cyc:PCC7424_4366"/>
<dbReference type="Pfam" id="PF10387">
    <property type="entry name" value="DUF2442"/>
    <property type="match status" value="1"/>
</dbReference>
<reference evidence="2" key="1">
    <citation type="journal article" date="2011" name="MBio">
        <title>Novel metabolic attributes of the genus Cyanothece, comprising a group of unicellular nitrogen-fixing Cyanobacteria.</title>
        <authorList>
            <person name="Bandyopadhyay A."/>
            <person name="Elvitigala T."/>
            <person name="Welsh E."/>
            <person name="Stockel J."/>
            <person name="Liberton M."/>
            <person name="Min H."/>
            <person name="Sherman L.A."/>
            <person name="Pakrasi H.B."/>
        </authorList>
    </citation>
    <scope>NUCLEOTIDE SEQUENCE [LARGE SCALE GENOMIC DNA]</scope>
    <source>
        <strain evidence="2">PCC 7424</strain>
    </source>
</reference>
<gene>
    <name evidence="1" type="ordered locus">PCC7424_4366</name>
</gene>
<dbReference type="Gene3D" id="3.30.2020.10">
    <property type="entry name" value="NE0471-like N-terminal domain"/>
    <property type="match status" value="1"/>
</dbReference>
<dbReference type="EMBL" id="CP001291">
    <property type="protein sequence ID" value="ACK72732.1"/>
    <property type="molecule type" value="Genomic_DNA"/>
</dbReference>
<accession>B7K8W3</accession>
<proteinExistence type="predicted"/>
<dbReference type="OrthoDB" id="427321at2"/>
<evidence type="ECO:0000313" key="1">
    <source>
        <dbReference type="EMBL" id="ACK72732.1"/>
    </source>
</evidence>
<dbReference type="AlphaFoldDB" id="B7K8W3"/>
<name>B7K8W3_GLOC7</name>
<dbReference type="InterPro" id="IPR036782">
    <property type="entry name" value="NE0471-like_N"/>
</dbReference>
<organism evidence="1 2">
    <name type="scientific">Gloeothece citriformis (strain PCC 7424)</name>
    <name type="common">Cyanothece sp. (strain PCC 7424)</name>
    <dbReference type="NCBI Taxonomy" id="65393"/>
    <lineage>
        <taxon>Bacteria</taxon>
        <taxon>Bacillati</taxon>
        <taxon>Cyanobacteriota</taxon>
        <taxon>Cyanophyceae</taxon>
        <taxon>Oscillatoriophycideae</taxon>
        <taxon>Chroococcales</taxon>
        <taxon>Aphanothecaceae</taxon>
        <taxon>Gloeothece</taxon>
        <taxon>Gloeothece citriformis</taxon>
    </lineage>
</organism>
<dbReference type="Proteomes" id="UP000002384">
    <property type="component" value="Chromosome"/>
</dbReference>